<feature type="non-terminal residue" evidence="7">
    <location>
        <position position="1"/>
    </location>
</feature>
<dbReference type="Pfam" id="PF13442">
    <property type="entry name" value="Cytochrome_CBB3"/>
    <property type="match status" value="1"/>
</dbReference>
<dbReference type="EMBL" id="UOFJ01000368">
    <property type="protein sequence ID" value="VAW68782.1"/>
    <property type="molecule type" value="Genomic_DNA"/>
</dbReference>
<keyword evidence="1" id="KW-0813">Transport</keyword>
<dbReference type="GO" id="GO:0046872">
    <property type="term" value="F:metal ion binding"/>
    <property type="evidence" value="ECO:0007669"/>
    <property type="project" value="UniProtKB-KW"/>
</dbReference>
<dbReference type="Pfam" id="PF00034">
    <property type="entry name" value="Cytochrom_C"/>
    <property type="match status" value="1"/>
</dbReference>
<evidence type="ECO:0000256" key="3">
    <source>
        <dbReference type="ARBA" id="ARBA00022723"/>
    </source>
</evidence>
<name>A0A3B0Y084_9ZZZZ</name>
<evidence type="ECO:0000256" key="4">
    <source>
        <dbReference type="ARBA" id="ARBA00022982"/>
    </source>
</evidence>
<keyword evidence="5" id="KW-0408">Iron</keyword>
<evidence type="ECO:0000313" key="7">
    <source>
        <dbReference type="EMBL" id="VAW68782.1"/>
    </source>
</evidence>
<feature type="domain" description="Cytochrome c" evidence="6">
    <location>
        <begin position="1"/>
        <end position="80"/>
    </location>
</feature>
<keyword evidence="2" id="KW-0349">Heme</keyword>
<evidence type="ECO:0000256" key="5">
    <source>
        <dbReference type="ARBA" id="ARBA00023004"/>
    </source>
</evidence>
<organism evidence="7">
    <name type="scientific">hydrothermal vent metagenome</name>
    <dbReference type="NCBI Taxonomy" id="652676"/>
    <lineage>
        <taxon>unclassified sequences</taxon>
        <taxon>metagenomes</taxon>
        <taxon>ecological metagenomes</taxon>
    </lineage>
</organism>
<dbReference type="PANTHER" id="PTHR37823:SF1">
    <property type="entry name" value="CYTOCHROME C-553-LIKE"/>
    <property type="match status" value="1"/>
</dbReference>
<evidence type="ECO:0000256" key="1">
    <source>
        <dbReference type="ARBA" id="ARBA00022448"/>
    </source>
</evidence>
<dbReference type="SUPFAM" id="SSF46626">
    <property type="entry name" value="Cytochrome c"/>
    <property type="match status" value="2"/>
</dbReference>
<feature type="domain" description="Cytochrome c" evidence="6">
    <location>
        <begin position="97"/>
        <end position="185"/>
    </location>
</feature>
<dbReference type="GO" id="GO:0009055">
    <property type="term" value="F:electron transfer activity"/>
    <property type="evidence" value="ECO:0007669"/>
    <property type="project" value="InterPro"/>
</dbReference>
<dbReference type="EC" id="1.9.3.1" evidence="7"/>
<reference evidence="7" key="1">
    <citation type="submission" date="2018-06" db="EMBL/GenBank/DDBJ databases">
        <authorList>
            <person name="Zhirakovskaya E."/>
        </authorList>
    </citation>
    <scope>NUCLEOTIDE SEQUENCE</scope>
</reference>
<keyword evidence="3" id="KW-0479">Metal-binding</keyword>
<dbReference type="AlphaFoldDB" id="A0A3B0Y084"/>
<evidence type="ECO:0000256" key="2">
    <source>
        <dbReference type="ARBA" id="ARBA00022617"/>
    </source>
</evidence>
<protein>
    <submittedName>
        <fullName evidence="7">Cytochrome c oxidase subunit CcoP</fullName>
        <ecNumber evidence="7">1.9.3.1</ecNumber>
    </submittedName>
</protein>
<keyword evidence="7" id="KW-0560">Oxidoreductase</keyword>
<dbReference type="PANTHER" id="PTHR37823">
    <property type="entry name" value="CYTOCHROME C-553-LIKE"/>
    <property type="match status" value="1"/>
</dbReference>
<dbReference type="PROSITE" id="PS51007">
    <property type="entry name" value="CYTC"/>
    <property type="match status" value="2"/>
</dbReference>
<sequence>SVNEGKALFEINCMACHQADAIGKPGFAPSLTNKELLSVGSDKFFMSTIRDGRAGTGMPPFAHLGKKKIKHILAFLRSHEKTPNRSKQIDAQPDSYGDARKGELWFTQICENCHGINGEGYGTGMVGPAIGKSGFLNKVSDGFIRETIKKGRSNTRMRGFSGPTGLANLNASEVDDVIAFLRSLNESNRKRR</sequence>
<gene>
    <name evidence="7" type="ORF">MNBD_GAMMA10-1806</name>
</gene>
<keyword evidence="4" id="KW-0249">Electron transport</keyword>
<dbReference type="InterPro" id="IPR036909">
    <property type="entry name" value="Cyt_c-like_dom_sf"/>
</dbReference>
<accession>A0A3B0Y084</accession>
<dbReference type="GO" id="GO:0020037">
    <property type="term" value="F:heme binding"/>
    <property type="evidence" value="ECO:0007669"/>
    <property type="project" value="InterPro"/>
</dbReference>
<dbReference type="InterPro" id="IPR051811">
    <property type="entry name" value="Cytochrome_c550/c551-like"/>
</dbReference>
<dbReference type="Gene3D" id="1.10.760.10">
    <property type="entry name" value="Cytochrome c-like domain"/>
    <property type="match status" value="2"/>
</dbReference>
<proteinExistence type="predicted"/>
<dbReference type="InterPro" id="IPR009056">
    <property type="entry name" value="Cyt_c-like_dom"/>
</dbReference>
<dbReference type="GO" id="GO:0016491">
    <property type="term" value="F:oxidoreductase activity"/>
    <property type="evidence" value="ECO:0007669"/>
    <property type="project" value="UniProtKB-KW"/>
</dbReference>
<evidence type="ECO:0000259" key="6">
    <source>
        <dbReference type="PROSITE" id="PS51007"/>
    </source>
</evidence>